<dbReference type="OrthoDB" id="4296493at2"/>
<keyword evidence="1" id="KW-1133">Transmembrane helix</keyword>
<dbReference type="Proteomes" id="UP000326979">
    <property type="component" value="Unassembled WGS sequence"/>
</dbReference>
<name>A0A5N8W689_9ACTN</name>
<keyword evidence="1" id="KW-0472">Membrane</keyword>
<reference evidence="2 3" key="1">
    <citation type="submission" date="2019-07" db="EMBL/GenBank/DDBJ databases">
        <title>New species of Amycolatopsis and Streptomyces.</title>
        <authorList>
            <person name="Duangmal K."/>
            <person name="Teo W.F.A."/>
            <person name="Lipun K."/>
        </authorList>
    </citation>
    <scope>NUCLEOTIDE SEQUENCE [LARGE SCALE GENOMIC DNA]</scope>
    <source>
        <strain evidence="2 3">TISTR 2346</strain>
    </source>
</reference>
<keyword evidence="3" id="KW-1185">Reference proteome</keyword>
<accession>A0A5N8W689</accession>
<organism evidence="2 3">
    <name type="scientific">Streptomyces phyllanthi</name>
    <dbReference type="NCBI Taxonomy" id="1803180"/>
    <lineage>
        <taxon>Bacteria</taxon>
        <taxon>Bacillati</taxon>
        <taxon>Actinomycetota</taxon>
        <taxon>Actinomycetes</taxon>
        <taxon>Kitasatosporales</taxon>
        <taxon>Streptomycetaceae</taxon>
        <taxon>Streptomyces</taxon>
    </lineage>
</organism>
<protein>
    <submittedName>
        <fullName evidence="2">Uncharacterized protein</fullName>
    </submittedName>
</protein>
<evidence type="ECO:0000256" key="1">
    <source>
        <dbReference type="SAM" id="Phobius"/>
    </source>
</evidence>
<keyword evidence="1" id="KW-0812">Transmembrane</keyword>
<proteinExistence type="predicted"/>
<feature type="transmembrane region" description="Helical" evidence="1">
    <location>
        <begin position="94"/>
        <end position="117"/>
    </location>
</feature>
<dbReference type="AlphaFoldDB" id="A0A5N8W689"/>
<gene>
    <name evidence="2" type="ORF">FNH04_24725</name>
</gene>
<evidence type="ECO:0000313" key="2">
    <source>
        <dbReference type="EMBL" id="MPY42991.1"/>
    </source>
</evidence>
<dbReference type="EMBL" id="VJZE01000191">
    <property type="protein sequence ID" value="MPY42991.1"/>
    <property type="molecule type" value="Genomic_DNA"/>
</dbReference>
<evidence type="ECO:0000313" key="3">
    <source>
        <dbReference type="Proteomes" id="UP000326979"/>
    </source>
</evidence>
<sequence length="140" mass="15518">MSRTYDHTYVHDVAFRERSRRLRAWGLGLLSVAGLLWVWCAVLVLTPYETEKTLDDGRTSTTECESRLFTEGDTANSGRWSGGWCASERDWPEVAAVLGVSVPVSIVGTILFTTGAVSVRLSEHGEELARLREQDARSTA</sequence>
<comment type="caution">
    <text evidence="2">The sequence shown here is derived from an EMBL/GenBank/DDBJ whole genome shotgun (WGS) entry which is preliminary data.</text>
</comment>
<dbReference type="RefSeq" id="WP_152787785.1">
    <property type="nucleotide sequence ID" value="NZ_BAABEQ010000020.1"/>
</dbReference>
<feature type="transmembrane region" description="Helical" evidence="1">
    <location>
        <begin position="24"/>
        <end position="45"/>
    </location>
</feature>